<keyword evidence="4 5" id="KW-0804">Transcription</keyword>
<comment type="subcellular location">
    <subcellularLocation>
        <location evidence="5">Nucleus</location>
    </subcellularLocation>
</comment>
<dbReference type="InterPro" id="IPR037241">
    <property type="entry name" value="E2F-DP_heterodim"/>
</dbReference>
<dbReference type="Pfam" id="PF16421">
    <property type="entry name" value="E2F_CC-MB"/>
    <property type="match status" value="1"/>
</dbReference>
<name>A0ABR1CPY1_NECAM</name>
<sequence length="310" mass="35001">MASVMVARQSRVNMKFSTNSPRSLAPGSLKVVAEKFVNLTNQHGGVLDLKDAAAFLSVPKRRLYDVVNVLQGVGLMERVRRNTFRFVPDGVLSGDDYVESLREECDSLLEEEASLDDMIHALLSDIRDVKRDVHAYVEIHELRSLQRFFGQTLIAVTSIPGVTSSISTENRSGTFKMMIKTEKGAALRAFLSPSDSYVFTDVDELTFRNNPQQKDEKKPNLIVDSLNEEEITFHNELLDCILKGLLNSSMQQDEENPEVKCSSSPSDLFIRKRVFFGSNLCFFDVFLGRVDQDCVCRFIYIYASFSVHSL</sequence>
<evidence type="ECO:0000256" key="2">
    <source>
        <dbReference type="ARBA" id="ARBA00023015"/>
    </source>
</evidence>
<evidence type="ECO:0000256" key="5">
    <source>
        <dbReference type="RuleBase" id="RU003796"/>
    </source>
</evidence>
<evidence type="ECO:0000313" key="8">
    <source>
        <dbReference type="Proteomes" id="UP001303046"/>
    </source>
</evidence>
<reference evidence="7 8" key="1">
    <citation type="submission" date="2023-08" db="EMBL/GenBank/DDBJ databases">
        <title>A Necator americanus chromosomal reference genome.</title>
        <authorList>
            <person name="Ilik V."/>
            <person name="Petrzelkova K.J."/>
            <person name="Pardy F."/>
            <person name="Fuh T."/>
            <person name="Niatou-Singa F.S."/>
            <person name="Gouil Q."/>
            <person name="Baker L."/>
            <person name="Ritchie M.E."/>
            <person name="Jex A.R."/>
            <person name="Gazzola D."/>
            <person name="Li H."/>
            <person name="Toshio Fujiwara R."/>
            <person name="Zhan B."/>
            <person name="Aroian R.V."/>
            <person name="Pafco B."/>
            <person name="Schwarz E.M."/>
        </authorList>
    </citation>
    <scope>NUCLEOTIDE SEQUENCE [LARGE SCALE GENOMIC DNA]</scope>
    <source>
        <strain evidence="7 8">Aroian</strain>
        <tissue evidence="7">Whole animal</tissue>
    </source>
</reference>
<accession>A0ABR1CPY1</accession>
<keyword evidence="5" id="KW-0539">Nucleus</keyword>
<dbReference type="SUPFAM" id="SSF144074">
    <property type="entry name" value="E2F-DP heterodimerization region"/>
    <property type="match status" value="1"/>
</dbReference>
<dbReference type="InterPro" id="IPR032198">
    <property type="entry name" value="E2F_CC-MB"/>
</dbReference>
<organism evidence="7 8">
    <name type="scientific">Necator americanus</name>
    <name type="common">Human hookworm</name>
    <dbReference type="NCBI Taxonomy" id="51031"/>
    <lineage>
        <taxon>Eukaryota</taxon>
        <taxon>Metazoa</taxon>
        <taxon>Ecdysozoa</taxon>
        <taxon>Nematoda</taxon>
        <taxon>Chromadorea</taxon>
        <taxon>Rhabditida</taxon>
        <taxon>Rhabditina</taxon>
        <taxon>Rhabditomorpha</taxon>
        <taxon>Strongyloidea</taxon>
        <taxon>Ancylostomatidae</taxon>
        <taxon>Bunostominae</taxon>
        <taxon>Necator</taxon>
    </lineage>
</organism>
<dbReference type="SUPFAM" id="SSF46785">
    <property type="entry name" value="Winged helix' DNA-binding domain"/>
    <property type="match status" value="1"/>
</dbReference>
<dbReference type="SMART" id="SM01372">
    <property type="entry name" value="E2F_TDP"/>
    <property type="match status" value="1"/>
</dbReference>
<evidence type="ECO:0000256" key="3">
    <source>
        <dbReference type="ARBA" id="ARBA00023125"/>
    </source>
</evidence>
<dbReference type="InterPro" id="IPR015633">
    <property type="entry name" value="E2F"/>
</dbReference>
<comment type="caution">
    <text evidence="7">The sequence shown here is derived from an EMBL/GenBank/DDBJ whole genome shotgun (WGS) entry which is preliminary data.</text>
</comment>
<dbReference type="Gene3D" id="6.10.250.540">
    <property type="match status" value="1"/>
</dbReference>
<evidence type="ECO:0000256" key="1">
    <source>
        <dbReference type="ARBA" id="ARBA00010940"/>
    </source>
</evidence>
<dbReference type="InterPro" id="IPR003316">
    <property type="entry name" value="E2F_WHTH_DNA-bd_dom"/>
</dbReference>
<dbReference type="PANTHER" id="PTHR12081">
    <property type="entry name" value="TRANSCRIPTION FACTOR E2F"/>
    <property type="match status" value="1"/>
</dbReference>
<dbReference type="InterPro" id="IPR036390">
    <property type="entry name" value="WH_DNA-bd_sf"/>
</dbReference>
<keyword evidence="8" id="KW-1185">Reference proteome</keyword>
<dbReference type="Proteomes" id="UP001303046">
    <property type="component" value="Unassembled WGS sequence"/>
</dbReference>
<keyword evidence="2 5" id="KW-0805">Transcription regulation</keyword>
<dbReference type="Pfam" id="PF02319">
    <property type="entry name" value="WHD_E2F_TDP"/>
    <property type="match status" value="1"/>
</dbReference>
<dbReference type="InterPro" id="IPR036388">
    <property type="entry name" value="WH-like_DNA-bd_sf"/>
</dbReference>
<dbReference type="EMBL" id="JAVFWL010000003">
    <property type="protein sequence ID" value="KAK6739728.1"/>
    <property type="molecule type" value="Genomic_DNA"/>
</dbReference>
<proteinExistence type="inferred from homology"/>
<dbReference type="PANTHER" id="PTHR12081:SF18">
    <property type="entry name" value="TRANSCRIPTION FACTOR E2F2-RELATED"/>
    <property type="match status" value="1"/>
</dbReference>
<protein>
    <recommendedName>
        <fullName evidence="6">E2F/DP family winged-helix DNA-binding domain-containing protein</fullName>
    </recommendedName>
</protein>
<feature type="domain" description="E2F/DP family winged-helix DNA-binding" evidence="6">
    <location>
        <begin position="24"/>
        <end position="88"/>
    </location>
</feature>
<gene>
    <name evidence="7" type="primary">Necator_chrIII.g9071</name>
    <name evidence="7" type="ORF">RB195_008306</name>
</gene>
<evidence type="ECO:0000313" key="7">
    <source>
        <dbReference type="EMBL" id="KAK6739728.1"/>
    </source>
</evidence>
<evidence type="ECO:0000256" key="4">
    <source>
        <dbReference type="ARBA" id="ARBA00023163"/>
    </source>
</evidence>
<dbReference type="Gene3D" id="1.10.10.10">
    <property type="entry name" value="Winged helix-like DNA-binding domain superfamily/Winged helix DNA-binding domain"/>
    <property type="match status" value="1"/>
</dbReference>
<comment type="similarity">
    <text evidence="1 5">Belongs to the E2F/DP family.</text>
</comment>
<evidence type="ECO:0000259" key="6">
    <source>
        <dbReference type="SMART" id="SM01372"/>
    </source>
</evidence>
<keyword evidence="3 5" id="KW-0238">DNA-binding</keyword>